<name>A0AAD9W1S2_PHOAM</name>
<dbReference type="EMBL" id="JAUJFL010000005">
    <property type="protein sequence ID" value="KAK2602254.1"/>
    <property type="molecule type" value="Genomic_DNA"/>
</dbReference>
<evidence type="ECO:0000313" key="2">
    <source>
        <dbReference type="EMBL" id="KAK2602254.1"/>
    </source>
</evidence>
<dbReference type="AlphaFoldDB" id="A0AAD9W1S2"/>
<proteinExistence type="predicted"/>
<feature type="signal peptide" evidence="1">
    <location>
        <begin position="1"/>
        <end position="38"/>
    </location>
</feature>
<sequence>MAKASCSPLMGWNKSLAIGLLIIIWVFWSVSSLGPGSADDVISRLPSFPTGGASPPSSDASIRPLVLYTYAESDNARENLAFFVKNGLHGNADFVFIFNGETSAVDLLPKAPNVRIIQRDNKCFDIGAMGEVLRQDDLWKKYKRFITMNASIRGPFFPVHSPGCWTDTFLNRITDKVKLVGTSLNCHPRVHLQSMLLVTDDVGMSILLDPELALSASVDDFYGTSKDPVGFSPCFSTLHKAVHAEIGITSLIQSQGYEVDVVMTAPHSAESFDAFCAKVGRPDDFLYKDHYLGTNVHPYETVFMKANREIDPMLLQRLTEWHLAGNMSSWETCGR</sequence>
<comment type="caution">
    <text evidence="2">The sequence shown here is derived from an EMBL/GenBank/DDBJ whole genome shotgun (WGS) entry which is preliminary data.</text>
</comment>
<accession>A0AAD9W1S2</accession>
<feature type="chain" id="PRO_5042292795" evidence="1">
    <location>
        <begin position="39"/>
        <end position="335"/>
    </location>
</feature>
<evidence type="ECO:0000256" key="1">
    <source>
        <dbReference type="SAM" id="SignalP"/>
    </source>
</evidence>
<keyword evidence="1" id="KW-0732">Signal</keyword>
<reference evidence="2" key="1">
    <citation type="submission" date="2023-06" db="EMBL/GenBank/DDBJ databases">
        <authorList>
            <person name="Noh H."/>
        </authorList>
    </citation>
    <scope>NUCLEOTIDE SEQUENCE</scope>
    <source>
        <strain evidence="2">DUCC20226</strain>
    </source>
</reference>
<gene>
    <name evidence="2" type="ORF">N8I77_008803</name>
</gene>
<evidence type="ECO:0000313" key="3">
    <source>
        <dbReference type="Proteomes" id="UP001265746"/>
    </source>
</evidence>
<protein>
    <submittedName>
        <fullName evidence="2">Uncharacterized protein</fullName>
    </submittedName>
</protein>
<dbReference type="Proteomes" id="UP001265746">
    <property type="component" value="Unassembled WGS sequence"/>
</dbReference>
<keyword evidence="3" id="KW-1185">Reference proteome</keyword>
<organism evidence="2 3">
    <name type="scientific">Phomopsis amygdali</name>
    <name type="common">Fusicoccum amygdali</name>
    <dbReference type="NCBI Taxonomy" id="1214568"/>
    <lineage>
        <taxon>Eukaryota</taxon>
        <taxon>Fungi</taxon>
        <taxon>Dikarya</taxon>
        <taxon>Ascomycota</taxon>
        <taxon>Pezizomycotina</taxon>
        <taxon>Sordariomycetes</taxon>
        <taxon>Sordariomycetidae</taxon>
        <taxon>Diaporthales</taxon>
        <taxon>Diaporthaceae</taxon>
        <taxon>Diaporthe</taxon>
    </lineage>
</organism>